<dbReference type="Proteomes" id="UP001642360">
    <property type="component" value="Unassembled WGS sequence"/>
</dbReference>
<evidence type="ECO:0000256" key="1">
    <source>
        <dbReference type="ARBA" id="ARBA00004123"/>
    </source>
</evidence>
<feature type="compositionally biased region" description="Acidic residues" evidence="6">
    <location>
        <begin position="448"/>
        <end position="459"/>
    </location>
</feature>
<feature type="domain" description="TF-B3" evidence="7">
    <location>
        <begin position="250"/>
        <end position="355"/>
    </location>
</feature>
<keyword evidence="4" id="KW-0804">Transcription</keyword>
<dbReference type="GO" id="GO:0005634">
    <property type="term" value="C:nucleus"/>
    <property type="evidence" value="ECO:0007669"/>
    <property type="project" value="UniProtKB-SubCell"/>
</dbReference>
<proteinExistence type="predicted"/>
<dbReference type="Gene3D" id="2.40.330.10">
    <property type="entry name" value="DNA-binding pseudobarrel domain"/>
    <property type="match status" value="1"/>
</dbReference>
<name>A0ABC8R807_9AQUA</name>
<feature type="compositionally biased region" description="Gly residues" evidence="6">
    <location>
        <begin position="462"/>
        <end position="472"/>
    </location>
</feature>
<dbReference type="SMART" id="SM01019">
    <property type="entry name" value="B3"/>
    <property type="match status" value="1"/>
</dbReference>
<keyword evidence="9" id="KW-1185">Reference proteome</keyword>
<keyword evidence="3" id="KW-0238">DNA-binding</keyword>
<evidence type="ECO:0000256" key="4">
    <source>
        <dbReference type="ARBA" id="ARBA00023163"/>
    </source>
</evidence>
<feature type="compositionally biased region" description="Basic residues" evidence="6">
    <location>
        <begin position="396"/>
        <end position="413"/>
    </location>
</feature>
<gene>
    <name evidence="8" type="ORF">ILEXP_LOCUS8425</name>
</gene>
<comment type="subcellular location">
    <subcellularLocation>
        <location evidence="1">Nucleus</location>
    </subcellularLocation>
</comment>
<feature type="compositionally biased region" description="Polar residues" evidence="6">
    <location>
        <begin position="125"/>
        <end position="143"/>
    </location>
</feature>
<dbReference type="PROSITE" id="PS50863">
    <property type="entry name" value="B3"/>
    <property type="match status" value="1"/>
</dbReference>
<keyword evidence="2" id="KW-0805">Transcription regulation</keyword>
<feature type="compositionally biased region" description="Basic and acidic residues" evidence="6">
    <location>
        <begin position="356"/>
        <end position="372"/>
    </location>
</feature>
<dbReference type="PANTHER" id="PTHR31140:SF139">
    <property type="entry name" value="B3 DOMAIN-CONTAINING PROTEIN OS02G0455900-RELATED"/>
    <property type="match status" value="1"/>
</dbReference>
<feature type="compositionally biased region" description="Acidic residues" evidence="6">
    <location>
        <begin position="426"/>
        <end position="440"/>
    </location>
</feature>
<evidence type="ECO:0000313" key="8">
    <source>
        <dbReference type="EMBL" id="CAK9140918.1"/>
    </source>
</evidence>
<dbReference type="InterPro" id="IPR003340">
    <property type="entry name" value="B3_DNA-bd"/>
</dbReference>
<dbReference type="InterPro" id="IPR044800">
    <property type="entry name" value="LEC2-like"/>
</dbReference>
<reference evidence="8 9" key="1">
    <citation type="submission" date="2024-02" db="EMBL/GenBank/DDBJ databases">
        <authorList>
            <person name="Vignale AGUSTIN F."/>
            <person name="Sosa J E."/>
            <person name="Modenutti C."/>
        </authorList>
    </citation>
    <scope>NUCLEOTIDE SEQUENCE [LARGE SCALE GENOMIC DNA]</scope>
</reference>
<accession>A0ABC8R807</accession>
<dbReference type="PANTHER" id="PTHR31140">
    <property type="entry name" value="B3 DOMAIN-CONTAINING TRANSCRIPTION FACTOR ABI3"/>
    <property type="match status" value="1"/>
</dbReference>
<evidence type="ECO:0000256" key="2">
    <source>
        <dbReference type="ARBA" id="ARBA00023015"/>
    </source>
</evidence>
<evidence type="ECO:0000256" key="5">
    <source>
        <dbReference type="ARBA" id="ARBA00023242"/>
    </source>
</evidence>
<feature type="region of interest" description="Disordered" evidence="6">
    <location>
        <begin position="351"/>
        <end position="373"/>
    </location>
</feature>
<dbReference type="EMBL" id="CAUOFW020001081">
    <property type="protein sequence ID" value="CAK9140918.1"/>
    <property type="molecule type" value="Genomic_DNA"/>
</dbReference>
<dbReference type="CDD" id="cd10017">
    <property type="entry name" value="B3_DNA"/>
    <property type="match status" value="1"/>
</dbReference>
<dbReference type="AlphaFoldDB" id="A0ABC8R807"/>
<dbReference type="GO" id="GO:0003677">
    <property type="term" value="F:DNA binding"/>
    <property type="evidence" value="ECO:0007669"/>
    <property type="project" value="UniProtKB-KW"/>
</dbReference>
<evidence type="ECO:0000256" key="6">
    <source>
        <dbReference type="SAM" id="MobiDB-lite"/>
    </source>
</evidence>
<comment type="caution">
    <text evidence="8">The sequence shown here is derived from an EMBL/GenBank/DDBJ whole genome shotgun (WGS) entry which is preliminary data.</text>
</comment>
<organism evidence="8 9">
    <name type="scientific">Ilex paraguariensis</name>
    <name type="common">yerba mate</name>
    <dbReference type="NCBI Taxonomy" id="185542"/>
    <lineage>
        <taxon>Eukaryota</taxon>
        <taxon>Viridiplantae</taxon>
        <taxon>Streptophyta</taxon>
        <taxon>Embryophyta</taxon>
        <taxon>Tracheophyta</taxon>
        <taxon>Spermatophyta</taxon>
        <taxon>Magnoliopsida</taxon>
        <taxon>eudicotyledons</taxon>
        <taxon>Gunneridae</taxon>
        <taxon>Pentapetalae</taxon>
        <taxon>asterids</taxon>
        <taxon>campanulids</taxon>
        <taxon>Aquifoliales</taxon>
        <taxon>Aquifoliaceae</taxon>
        <taxon>Ilex</taxon>
    </lineage>
</organism>
<dbReference type="Pfam" id="PF02362">
    <property type="entry name" value="B3"/>
    <property type="match status" value="1"/>
</dbReference>
<sequence>MSERRHSRGLNEKGKSVGKEEGKGEQDDSEKATMKDSSDDEVFEKKNGGTDEEGLKASSFSRSEEDDDHYKPHDGSPPLIPVLKKRSNVGSSSDKEHSELRSDQSVLPIKKRLSHRITLEDGDETCSTNVVPRTVSRDVTPSNEAIPEANPGKKTWPSLPPVPKFSSPNRSPIPPVPKFSSPNRPLIPPVPNFSSPNRSLIPPVPKFSSPSRPSLPAVPICSSRNRDKPHTSSSNTSKPVFKLAPLFLFEKTLISSDVLGRTSKLAIPSENAIHFPKPDIEGKTSKHVTIRIVDDQEETRKMKFTFHKNKGYRITRGWKAFVNEKQLQVGDVIRFYRSFGWKKHTTYSIKCGGAPKGDDSNDDPVQRSREPENDVVEVGRIAGGIYQQGRSWGSYGRRRQGKRVRVERKRKSSPIHGENVNLSEYLSDDSYESPDGDSDPIDSAYEYAGDEDAVDDNDDNNNGGGGGIGGED</sequence>
<protein>
    <recommendedName>
        <fullName evidence="7">TF-B3 domain-containing protein</fullName>
    </recommendedName>
</protein>
<dbReference type="SUPFAM" id="SSF101936">
    <property type="entry name" value="DNA-binding pseudobarrel domain"/>
    <property type="match status" value="1"/>
</dbReference>
<feature type="compositionally biased region" description="Basic and acidic residues" evidence="6">
    <location>
        <begin position="1"/>
        <end position="55"/>
    </location>
</feature>
<feature type="region of interest" description="Disordered" evidence="6">
    <location>
        <begin position="1"/>
        <end position="236"/>
    </location>
</feature>
<dbReference type="InterPro" id="IPR015300">
    <property type="entry name" value="DNA-bd_pseudobarrel_sf"/>
</dbReference>
<feature type="compositionally biased region" description="Basic and acidic residues" evidence="6">
    <location>
        <begin position="93"/>
        <end position="102"/>
    </location>
</feature>
<evidence type="ECO:0000313" key="9">
    <source>
        <dbReference type="Proteomes" id="UP001642360"/>
    </source>
</evidence>
<evidence type="ECO:0000259" key="7">
    <source>
        <dbReference type="PROSITE" id="PS50863"/>
    </source>
</evidence>
<keyword evidence="5" id="KW-0539">Nucleus</keyword>
<feature type="region of interest" description="Disordered" evidence="6">
    <location>
        <begin position="390"/>
        <end position="472"/>
    </location>
</feature>
<evidence type="ECO:0000256" key="3">
    <source>
        <dbReference type="ARBA" id="ARBA00023125"/>
    </source>
</evidence>